<keyword evidence="1" id="KW-0812">Transmembrane</keyword>
<evidence type="ECO:0000256" key="1">
    <source>
        <dbReference type="SAM" id="Phobius"/>
    </source>
</evidence>
<sequence>MVLYYLYMFFLLSFFVSNISFSFGFVGEHNKDWKHIHIKNTLSKRQFGYLLFYSLKSIMHMNNKIIMLDMLLGVLSCSNLLFSELDNVLPLLFVQNSQIQ</sequence>
<keyword evidence="1" id="KW-1133">Transmembrane helix</keyword>
<keyword evidence="1" id="KW-0472">Membrane</keyword>
<name>A0A9R1WM58_LACSA</name>
<dbReference type="Proteomes" id="UP000235145">
    <property type="component" value="Unassembled WGS sequence"/>
</dbReference>
<dbReference type="AlphaFoldDB" id="A0A9R1WM58"/>
<gene>
    <name evidence="2" type="ORF">LSAT_V11C100020950</name>
</gene>
<comment type="caution">
    <text evidence="2">The sequence shown here is derived from an EMBL/GenBank/DDBJ whole genome shotgun (WGS) entry which is preliminary data.</text>
</comment>
<protein>
    <submittedName>
        <fullName evidence="2">Uncharacterized protein</fullName>
    </submittedName>
</protein>
<evidence type="ECO:0000313" key="3">
    <source>
        <dbReference type="Proteomes" id="UP000235145"/>
    </source>
</evidence>
<dbReference type="EMBL" id="NBSK02000001">
    <property type="protein sequence ID" value="KAJ0227825.1"/>
    <property type="molecule type" value="Genomic_DNA"/>
</dbReference>
<accession>A0A9R1WM58</accession>
<evidence type="ECO:0000313" key="2">
    <source>
        <dbReference type="EMBL" id="KAJ0227825.1"/>
    </source>
</evidence>
<organism evidence="2 3">
    <name type="scientific">Lactuca sativa</name>
    <name type="common">Garden lettuce</name>
    <dbReference type="NCBI Taxonomy" id="4236"/>
    <lineage>
        <taxon>Eukaryota</taxon>
        <taxon>Viridiplantae</taxon>
        <taxon>Streptophyta</taxon>
        <taxon>Embryophyta</taxon>
        <taxon>Tracheophyta</taxon>
        <taxon>Spermatophyta</taxon>
        <taxon>Magnoliopsida</taxon>
        <taxon>eudicotyledons</taxon>
        <taxon>Gunneridae</taxon>
        <taxon>Pentapetalae</taxon>
        <taxon>asterids</taxon>
        <taxon>campanulids</taxon>
        <taxon>Asterales</taxon>
        <taxon>Asteraceae</taxon>
        <taxon>Cichorioideae</taxon>
        <taxon>Cichorieae</taxon>
        <taxon>Lactucinae</taxon>
        <taxon>Lactuca</taxon>
    </lineage>
</organism>
<feature type="transmembrane region" description="Helical" evidence="1">
    <location>
        <begin position="6"/>
        <end position="26"/>
    </location>
</feature>
<keyword evidence="3" id="KW-1185">Reference proteome</keyword>
<reference evidence="2 3" key="1">
    <citation type="journal article" date="2017" name="Nat. Commun.">
        <title>Genome assembly with in vitro proximity ligation data and whole-genome triplication in lettuce.</title>
        <authorList>
            <person name="Reyes-Chin-Wo S."/>
            <person name="Wang Z."/>
            <person name="Yang X."/>
            <person name="Kozik A."/>
            <person name="Arikit S."/>
            <person name="Song C."/>
            <person name="Xia L."/>
            <person name="Froenicke L."/>
            <person name="Lavelle D.O."/>
            <person name="Truco M.J."/>
            <person name="Xia R."/>
            <person name="Zhu S."/>
            <person name="Xu C."/>
            <person name="Xu H."/>
            <person name="Xu X."/>
            <person name="Cox K."/>
            <person name="Korf I."/>
            <person name="Meyers B.C."/>
            <person name="Michelmore R.W."/>
        </authorList>
    </citation>
    <scope>NUCLEOTIDE SEQUENCE [LARGE SCALE GENOMIC DNA]</scope>
    <source>
        <strain evidence="3">cv. Salinas</strain>
        <tissue evidence="2">Seedlings</tissue>
    </source>
</reference>
<proteinExistence type="predicted"/>